<dbReference type="Proteomes" id="UP000320582">
    <property type="component" value="Unassembled WGS sequence"/>
</dbReference>
<evidence type="ECO:0000313" key="5">
    <source>
        <dbReference type="EMBL" id="TQM92664.1"/>
    </source>
</evidence>
<evidence type="ECO:0000256" key="3">
    <source>
        <dbReference type="PIRSR" id="PIRSR617939-2"/>
    </source>
</evidence>
<organism evidence="5 6">
    <name type="scientific">Roseinatronobacter monicus</name>
    <dbReference type="NCBI Taxonomy" id="393481"/>
    <lineage>
        <taxon>Bacteria</taxon>
        <taxon>Pseudomonadati</taxon>
        <taxon>Pseudomonadota</taxon>
        <taxon>Alphaproteobacteria</taxon>
        <taxon>Rhodobacterales</taxon>
        <taxon>Paracoccaceae</taxon>
        <taxon>Roseinatronobacter</taxon>
    </lineage>
</organism>
<dbReference type="InterPro" id="IPR017939">
    <property type="entry name" value="G-Glutamylcylcotransferase"/>
</dbReference>
<gene>
    <name evidence="5" type="ORF">BD293_1277</name>
</gene>
<name>A0A543KC92_9RHOB</name>
<dbReference type="InterPro" id="IPR009288">
    <property type="entry name" value="AIG2-like_dom"/>
</dbReference>
<dbReference type="Pfam" id="PF06094">
    <property type="entry name" value="GGACT"/>
    <property type="match status" value="1"/>
</dbReference>
<comment type="caution">
    <text evidence="5">The sequence shown here is derived from an EMBL/GenBank/DDBJ whole genome shotgun (WGS) entry which is preliminary data.</text>
</comment>
<accession>A0A543KC92</accession>
<dbReference type="GO" id="GO:0003839">
    <property type="term" value="F:gamma-glutamylcyclotransferase activity"/>
    <property type="evidence" value="ECO:0007669"/>
    <property type="project" value="InterPro"/>
</dbReference>
<feature type="domain" description="Gamma-glutamylcyclotransferase AIG2-like" evidence="4">
    <location>
        <begin position="5"/>
        <end position="107"/>
    </location>
</feature>
<evidence type="ECO:0000256" key="2">
    <source>
        <dbReference type="PIRSR" id="PIRSR617939-1"/>
    </source>
</evidence>
<dbReference type="SUPFAM" id="SSF110857">
    <property type="entry name" value="Gamma-glutamyl cyclotransferase-like"/>
    <property type="match status" value="1"/>
</dbReference>
<dbReference type="PANTHER" id="PTHR12935">
    <property type="entry name" value="GAMMA-GLUTAMYLCYCLOTRANSFERASE"/>
    <property type="match status" value="1"/>
</dbReference>
<protein>
    <submittedName>
        <fullName evidence="5">AIG2 family protein</fullName>
    </submittedName>
</protein>
<sequence>MTFHYFAYGSNMLPARFINRCRSAKLIGTGIARDFRLDFTKQSKDGSGKAALRAAPGAHVPGVIFEVDLAERSTLDQHEGFGYRREDAFVVEDSVPGSTRMTNTYLATLSDPQVKPFDWYLATVIAGAMFHKMDDAHVAALRGIAFIEDTDKERKTRAAAIAAMHAHGIDDYRTLLEWPR</sequence>
<dbReference type="AlphaFoldDB" id="A0A543KC92"/>
<evidence type="ECO:0000259" key="4">
    <source>
        <dbReference type="Pfam" id="PF06094"/>
    </source>
</evidence>
<evidence type="ECO:0000313" key="6">
    <source>
        <dbReference type="Proteomes" id="UP000320582"/>
    </source>
</evidence>
<dbReference type="Gene3D" id="3.10.490.10">
    <property type="entry name" value="Gamma-glutamyl cyclotransferase-like"/>
    <property type="match status" value="1"/>
</dbReference>
<reference evidence="5 6" key="1">
    <citation type="submission" date="2019-06" db="EMBL/GenBank/DDBJ databases">
        <title>Genomic Encyclopedia of Archaeal and Bacterial Type Strains, Phase II (KMG-II): from individual species to whole genera.</title>
        <authorList>
            <person name="Goeker M."/>
        </authorList>
    </citation>
    <scope>NUCLEOTIDE SEQUENCE [LARGE SCALE GENOMIC DNA]</scope>
    <source>
        <strain evidence="5 6">DSM 18423</strain>
    </source>
</reference>
<keyword evidence="1" id="KW-0456">Lyase</keyword>
<dbReference type="PANTHER" id="PTHR12935:SF0">
    <property type="entry name" value="GAMMA-GLUTAMYLCYCLOTRANSFERASE"/>
    <property type="match status" value="1"/>
</dbReference>
<proteinExistence type="predicted"/>
<feature type="active site" description="Proton acceptor" evidence="2">
    <location>
        <position position="79"/>
    </location>
</feature>
<keyword evidence="6" id="KW-1185">Reference proteome</keyword>
<dbReference type="EMBL" id="VFPT01000001">
    <property type="protein sequence ID" value="TQM92664.1"/>
    <property type="molecule type" value="Genomic_DNA"/>
</dbReference>
<evidence type="ECO:0000256" key="1">
    <source>
        <dbReference type="ARBA" id="ARBA00023239"/>
    </source>
</evidence>
<dbReference type="CDD" id="cd06661">
    <property type="entry name" value="GGCT_like"/>
    <property type="match status" value="1"/>
</dbReference>
<dbReference type="InterPro" id="IPR036568">
    <property type="entry name" value="GGCT-like_sf"/>
</dbReference>
<feature type="binding site" evidence="3">
    <location>
        <begin position="5"/>
        <end position="10"/>
    </location>
    <ligand>
        <name>substrate</name>
    </ligand>
</feature>
<dbReference type="InterPro" id="IPR013024">
    <property type="entry name" value="GGCT-like"/>
</dbReference>